<sequence length="580" mass="66554">MATFPDNRHRYFNRFAMSEKRKLPACGRESTSKRRKKIGEALTPDEYRARDSVRLAQFQVTGKKYPDATTNAINRVQRLWDRLYLKWKLNMLNIPVFRQAVHTVERIRISPDKALLYDTFNQFLEELPTRLILLQPSAIGRFSLTHDPHALKELSNEQKDAIEQNSAHQADTELHRQYTELEDTIRAEKQALHREAFDGMRQEFFATIDTTEIKRQLLGLSVSEELKMDDEDNVQFVFKERALREGSRKRKVSSTDFRTDFAPDGIIDADTFPITCPGTQCLFCLGDSQLPHSAPMYSFSRPGHVRRHVQACHLRYLDPDALLWSPHPSCPDVVDGVKDFQGHALLVHNSMSQTSHQVVNPSYVLSLLIHQYTVARGVRHIVLFSRKGLDVAKVKGPHKHDDNKSLLFGGPLFSRLRNGLIANGHPRVLGHCLFRHRPDHWTFMIRDHSPLDSKGKNGKNYLLRSEIMGITSILYRQMNEVRWDPRKHEYMQPKLTYRDGPLTATIVTFMVGKVRVVQATCDPSNPYPTLTCTLRGLYNLSMSCYDKSSVHKIVKWILCPPELAGGVPLAPVPRLHAKPK</sequence>
<dbReference type="AlphaFoldDB" id="A0A1J9P6N9"/>
<dbReference type="STRING" id="1447872.A0A1J9P6N9"/>
<dbReference type="InterPro" id="IPR021842">
    <property type="entry name" value="DUF3435"/>
</dbReference>
<dbReference type="EMBL" id="LGRN01000448">
    <property type="protein sequence ID" value="OJD12104.1"/>
    <property type="molecule type" value="Genomic_DNA"/>
</dbReference>
<dbReference type="Pfam" id="PF11917">
    <property type="entry name" value="DUF3435"/>
    <property type="match status" value="2"/>
</dbReference>
<keyword evidence="2" id="KW-1185">Reference proteome</keyword>
<dbReference type="VEuPathDB" id="FungiDB:AJ78_07253"/>
<name>A0A1J9P6N9_9EURO</name>
<comment type="caution">
    <text evidence="1">The sequence shown here is derived from an EMBL/GenBank/DDBJ whole genome shotgun (WGS) entry which is preliminary data.</text>
</comment>
<evidence type="ECO:0000313" key="2">
    <source>
        <dbReference type="Proteomes" id="UP000182235"/>
    </source>
</evidence>
<dbReference type="PANTHER" id="PTHR37535">
    <property type="entry name" value="FLUG DOMAIN PROTEIN"/>
    <property type="match status" value="1"/>
</dbReference>
<gene>
    <name evidence="1" type="ORF">AJ78_07253</name>
</gene>
<dbReference type="Proteomes" id="UP000182235">
    <property type="component" value="Unassembled WGS sequence"/>
</dbReference>
<reference evidence="1 2" key="1">
    <citation type="submission" date="2015-07" db="EMBL/GenBank/DDBJ databases">
        <title>Emmonsia species relationships and genome sequence.</title>
        <authorList>
            <consortium name="The Broad Institute Genomics Platform"/>
            <person name="Cuomo C.A."/>
            <person name="Munoz J.F."/>
            <person name="Imamovic A."/>
            <person name="Priest M.E."/>
            <person name="Young S."/>
            <person name="Clay O.K."/>
            <person name="McEwen J.G."/>
        </authorList>
    </citation>
    <scope>NUCLEOTIDE SEQUENCE [LARGE SCALE GENOMIC DNA]</scope>
    <source>
        <strain evidence="1 2">UAMH 9510</strain>
    </source>
</reference>
<organism evidence="1 2">
    <name type="scientific">Emergomyces pasteurianus Ep9510</name>
    <dbReference type="NCBI Taxonomy" id="1447872"/>
    <lineage>
        <taxon>Eukaryota</taxon>
        <taxon>Fungi</taxon>
        <taxon>Dikarya</taxon>
        <taxon>Ascomycota</taxon>
        <taxon>Pezizomycotina</taxon>
        <taxon>Eurotiomycetes</taxon>
        <taxon>Eurotiomycetidae</taxon>
        <taxon>Onygenales</taxon>
        <taxon>Ajellomycetaceae</taxon>
        <taxon>Emergomyces</taxon>
    </lineage>
</organism>
<proteinExistence type="predicted"/>
<accession>A0A1J9P6N9</accession>
<evidence type="ECO:0000313" key="1">
    <source>
        <dbReference type="EMBL" id="OJD12104.1"/>
    </source>
</evidence>
<dbReference type="OrthoDB" id="5400098at2759"/>
<protein>
    <submittedName>
        <fullName evidence="1">Uncharacterized protein</fullName>
    </submittedName>
</protein>
<dbReference type="PANTHER" id="PTHR37535:SF4">
    <property type="entry name" value="FLUG DOMAIN-CONTAINING PROTEIN"/>
    <property type="match status" value="1"/>
</dbReference>